<keyword evidence="2" id="KW-1185">Reference proteome</keyword>
<evidence type="ECO:0000313" key="1">
    <source>
        <dbReference type="EMBL" id="MBU8873474.1"/>
    </source>
</evidence>
<sequence length="129" mass="13709">MKAAYGALAVTLLLGGCQTGGPQEYSLGAGETGVFSSRNAGSPIPADRIKGLDESQLVALFGAPQLDRKDGSARVLRYHSDACTLFVSMYQRDGQPFKAEFTDAYDTHLRPLPTDQCAGSIAAQKKRVA</sequence>
<gene>
    <name evidence="1" type="ORF">KQ910_06845</name>
</gene>
<organism evidence="1 2">
    <name type="scientific">Reyranella humidisoli</name>
    <dbReference type="NCBI Taxonomy" id="2849149"/>
    <lineage>
        <taxon>Bacteria</taxon>
        <taxon>Pseudomonadati</taxon>
        <taxon>Pseudomonadota</taxon>
        <taxon>Alphaproteobacteria</taxon>
        <taxon>Hyphomicrobiales</taxon>
        <taxon>Reyranellaceae</taxon>
        <taxon>Reyranella</taxon>
    </lineage>
</organism>
<name>A0ABS6IFW3_9HYPH</name>
<dbReference type="EMBL" id="JAHOPB010000001">
    <property type="protein sequence ID" value="MBU8873474.1"/>
    <property type="molecule type" value="Genomic_DNA"/>
</dbReference>
<dbReference type="PROSITE" id="PS51257">
    <property type="entry name" value="PROKAR_LIPOPROTEIN"/>
    <property type="match status" value="1"/>
</dbReference>
<comment type="caution">
    <text evidence="1">The sequence shown here is derived from an EMBL/GenBank/DDBJ whole genome shotgun (WGS) entry which is preliminary data.</text>
</comment>
<evidence type="ECO:0000313" key="2">
    <source>
        <dbReference type="Proteomes" id="UP000727907"/>
    </source>
</evidence>
<reference evidence="1 2" key="1">
    <citation type="submission" date="2021-06" db="EMBL/GenBank/DDBJ databases">
        <authorList>
            <person name="Lee D.H."/>
        </authorList>
    </citation>
    <scope>NUCLEOTIDE SEQUENCE [LARGE SCALE GENOMIC DNA]</scope>
    <source>
        <strain evidence="1 2">MMS21-HV4-11</strain>
    </source>
</reference>
<accession>A0ABS6IFW3</accession>
<protein>
    <submittedName>
        <fullName evidence="1">Uncharacterized protein</fullName>
    </submittedName>
</protein>
<proteinExistence type="predicted"/>
<dbReference type="Proteomes" id="UP000727907">
    <property type="component" value="Unassembled WGS sequence"/>
</dbReference>
<dbReference type="RefSeq" id="WP_216957713.1">
    <property type="nucleotide sequence ID" value="NZ_JAHOPB010000001.1"/>
</dbReference>